<evidence type="ECO:0000313" key="2">
    <source>
        <dbReference type="Proteomes" id="UP000886886"/>
    </source>
</evidence>
<evidence type="ECO:0000313" key="1">
    <source>
        <dbReference type="EMBL" id="HIQ97872.1"/>
    </source>
</evidence>
<dbReference type="EMBL" id="DVFT01000222">
    <property type="protein sequence ID" value="HIQ97872.1"/>
    <property type="molecule type" value="Genomic_DNA"/>
</dbReference>
<dbReference type="Proteomes" id="UP000886886">
    <property type="component" value="Unassembled WGS sequence"/>
</dbReference>
<proteinExistence type="predicted"/>
<name>A0A9D0ZYF3_9FIRM</name>
<dbReference type="InterPro" id="IPR024538">
    <property type="entry name" value="DUF3878"/>
</dbReference>
<reference evidence="1" key="2">
    <citation type="journal article" date="2021" name="PeerJ">
        <title>Extensive microbial diversity within the chicken gut microbiome revealed by metagenomics and culture.</title>
        <authorList>
            <person name="Gilroy R."/>
            <person name="Ravi A."/>
            <person name="Getino M."/>
            <person name="Pursley I."/>
            <person name="Horton D.L."/>
            <person name="Alikhan N.F."/>
            <person name="Baker D."/>
            <person name="Gharbi K."/>
            <person name="Hall N."/>
            <person name="Watson M."/>
            <person name="Adriaenssens E.M."/>
            <person name="Foster-Nyarko E."/>
            <person name="Jarju S."/>
            <person name="Secka A."/>
            <person name="Antonio M."/>
            <person name="Oren A."/>
            <person name="Chaudhuri R.R."/>
            <person name="La Ragione R."/>
            <person name="Hildebrand F."/>
            <person name="Pallen M.J."/>
        </authorList>
    </citation>
    <scope>NUCLEOTIDE SEQUENCE</scope>
    <source>
        <strain evidence="1">ChiSjej3B21-11622</strain>
    </source>
</reference>
<sequence>MEFFEGNIEGLPEEFHLLAEVFEAQVFEFQMKKRPDGTEDCWIPYLMNDAVECCLCLRNCRFRGEYQGEGEAFARLTREEEQYLLVVRKNRDSTASFWFQRIEIKSRFYRYHEIGHFWVTGQEQWRRLVYLVGTVYEKRQYLGENAVNGKEKEFLELITFPPFRAYSPIQESLKERYPETKGGLRTMERLSEEAGDGGYRLLLHIYRRIPVPLVSWWLKRRLNSPKRQKLYETLLDWIERASMEYPERQYEGSLNEERQKARKDTEKTIRDAGFSGTFPWFQKGSLGITVMEEHPFTILESDGYGFRMQYMVSLVEKGENRRDGGFFSGKRRKGWIEKDLSFLQEKSCTRNQK</sequence>
<protein>
    <submittedName>
        <fullName evidence="1">DUF3878 family protein</fullName>
    </submittedName>
</protein>
<gene>
    <name evidence="1" type="ORF">IAB26_15085</name>
</gene>
<organism evidence="1 2">
    <name type="scientific">Candidatus Limivivens merdigallinarum</name>
    <dbReference type="NCBI Taxonomy" id="2840859"/>
    <lineage>
        <taxon>Bacteria</taxon>
        <taxon>Bacillati</taxon>
        <taxon>Bacillota</taxon>
        <taxon>Clostridia</taxon>
        <taxon>Lachnospirales</taxon>
        <taxon>Lachnospiraceae</taxon>
        <taxon>Lachnospiraceae incertae sedis</taxon>
        <taxon>Candidatus Limivivens</taxon>
    </lineage>
</organism>
<dbReference type="Pfam" id="PF12994">
    <property type="entry name" value="DUF3878"/>
    <property type="match status" value="1"/>
</dbReference>
<reference evidence="1" key="1">
    <citation type="submission" date="2020-10" db="EMBL/GenBank/DDBJ databases">
        <authorList>
            <person name="Gilroy R."/>
        </authorList>
    </citation>
    <scope>NUCLEOTIDE SEQUENCE</scope>
    <source>
        <strain evidence="1">ChiSjej3B21-11622</strain>
    </source>
</reference>
<accession>A0A9D0ZYF3</accession>
<comment type="caution">
    <text evidence="1">The sequence shown here is derived from an EMBL/GenBank/DDBJ whole genome shotgun (WGS) entry which is preliminary data.</text>
</comment>
<dbReference type="AlphaFoldDB" id="A0A9D0ZYF3"/>